<proteinExistence type="predicted"/>
<dbReference type="EMBL" id="QPIJ01000001">
    <property type="protein sequence ID" value="RCV93655.1"/>
    <property type="molecule type" value="Genomic_DNA"/>
</dbReference>
<dbReference type="RefSeq" id="WP_114484983.1">
    <property type="nucleotide sequence ID" value="NZ_CBCSHM010000005.1"/>
</dbReference>
<dbReference type="AlphaFoldDB" id="A0A368U9M7"/>
<protein>
    <submittedName>
        <fullName evidence="1">Uncharacterized protein</fullName>
    </submittedName>
</protein>
<gene>
    <name evidence="1" type="ORF">DU506_00430</name>
</gene>
<dbReference type="Proteomes" id="UP000253204">
    <property type="component" value="Unassembled WGS sequence"/>
</dbReference>
<organism evidence="1 2">
    <name type="scientific">Vreelandella rituensis</name>
    <dbReference type="NCBI Taxonomy" id="2282306"/>
    <lineage>
        <taxon>Bacteria</taxon>
        <taxon>Pseudomonadati</taxon>
        <taxon>Pseudomonadota</taxon>
        <taxon>Gammaproteobacteria</taxon>
        <taxon>Oceanospirillales</taxon>
        <taxon>Halomonadaceae</taxon>
        <taxon>Vreelandella</taxon>
    </lineage>
</organism>
<evidence type="ECO:0000313" key="2">
    <source>
        <dbReference type="Proteomes" id="UP000253204"/>
    </source>
</evidence>
<name>A0A368U9M7_9GAMM</name>
<evidence type="ECO:0000313" key="1">
    <source>
        <dbReference type="EMBL" id="RCV93655.1"/>
    </source>
</evidence>
<keyword evidence="2" id="KW-1185">Reference proteome</keyword>
<reference evidence="1 2" key="1">
    <citation type="submission" date="2018-07" db="EMBL/GenBank/DDBJ databases">
        <title>Halomonas rutogse sp. nov., isolated from Lake TangqianCo on Tibetan Plateau.</title>
        <authorList>
            <person name="Lu H."/>
            <person name="Xing P."/>
            <person name="Wu Q."/>
        </authorList>
    </citation>
    <scope>NUCLEOTIDE SEQUENCE [LARGE SCALE GENOMIC DNA]</scope>
    <source>
        <strain evidence="1 2">TQ8S</strain>
    </source>
</reference>
<accession>A0A368U9M7</accession>
<comment type="caution">
    <text evidence="1">The sequence shown here is derived from an EMBL/GenBank/DDBJ whole genome shotgun (WGS) entry which is preliminary data.</text>
</comment>
<sequence length="288" mass="31476">MSIDFSADTIKTDLKDRMYQFLLARESHRQACAVYESLGLRRQGDAPSLFCYGFANDFEAVVNAYFADLCAKLTAEHAAGTPAEVSLCSDDYLPDRDALAARFESLATAVPPAQVTAFLNELDGLSYATIQADIEKQLAQLVDVGLGKMANRISSELGFWGYGDKGYKSGRFVTSISHPDYFDHGSVRSLTGADEALGKVAEASGMRFGQAIDTLARALFERRYGESIATRTVFGKGQPLEICCFKSKIELRWSREAFEAVQAFVTLHGGEREVDAVMQVAELDKAAA</sequence>